<evidence type="ECO:0000313" key="13">
    <source>
        <dbReference type="Proteomes" id="UP000294003"/>
    </source>
</evidence>
<evidence type="ECO:0000256" key="9">
    <source>
        <dbReference type="ARBA" id="ARBA00034075"/>
    </source>
</evidence>
<feature type="chain" id="PRO_5046131257" description="feruloyl esterase" evidence="11">
    <location>
        <begin position="19"/>
        <end position="341"/>
    </location>
</feature>
<dbReference type="Gene3D" id="3.40.50.1820">
    <property type="entry name" value="alpha/beta hydrolase"/>
    <property type="match status" value="1"/>
</dbReference>
<reference evidence="12 13" key="1">
    <citation type="submission" date="2018-06" db="EMBL/GenBank/DDBJ databases">
        <title>Complete Genomes of Monosporascus.</title>
        <authorList>
            <person name="Robinson A.J."/>
            <person name="Natvig D.O."/>
        </authorList>
    </citation>
    <scope>NUCLEOTIDE SEQUENCE [LARGE SCALE GENOMIC DNA]</scope>
    <source>
        <strain evidence="12 13">CBS 609.92</strain>
    </source>
</reference>
<sequence length="341" mass="36853">MFGLFLAAFFTLQSTSLASGKRGSSGCGQPIPDGFTPGGPSNNFTIQSQSQAGGGTRQYIRHLPQNFSPQNDQPAPLILAFHGQMQPAWSMERITGLSTPEFNKDAIVVYPQGLDVREPGVQWLGDPAAPPSSEIDDRVFANELIDSLTSSLCIDESRIYAVGLSNGGGLTGLLACSPTLNRRIAAVAAIAAAYYKDSSLTEPWFEAACNPELSGRKLPMMELHGLNDTVIAYDGHNNPSADTIPLPEWMDSWVERNGCSGTEPQTDNLDGGNITKISWPCDGAQDLVLHYQINNFGHGWPSTAAQGEPFETLRLGPTTWNATTVILNWLSKWTLDSHSTR</sequence>
<gene>
    <name evidence="12" type="ORF">DL762_003100</name>
</gene>
<comment type="catalytic activity">
    <reaction evidence="9">
        <text>feruloyl-polysaccharide + H2O = ferulate + polysaccharide.</text>
        <dbReference type="EC" id="3.1.1.73"/>
    </reaction>
</comment>
<evidence type="ECO:0000256" key="11">
    <source>
        <dbReference type="SAM" id="SignalP"/>
    </source>
</evidence>
<proteinExistence type="predicted"/>
<evidence type="ECO:0000313" key="12">
    <source>
        <dbReference type="EMBL" id="RYO89651.1"/>
    </source>
</evidence>
<feature type="signal peptide" evidence="11">
    <location>
        <begin position="1"/>
        <end position="18"/>
    </location>
</feature>
<keyword evidence="7" id="KW-0119">Carbohydrate metabolism</keyword>
<accession>A0ABY0HFZ2</accession>
<dbReference type="EC" id="3.1.1.73" evidence="2"/>
<evidence type="ECO:0000256" key="3">
    <source>
        <dbReference type="ARBA" id="ARBA00022525"/>
    </source>
</evidence>
<comment type="subcellular location">
    <subcellularLocation>
        <location evidence="1">Secreted</location>
    </subcellularLocation>
</comment>
<keyword evidence="13" id="KW-1185">Reference proteome</keyword>
<protein>
    <recommendedName>
        <fullName evidence="2">feruloyl esterase</fullName>
        <ecNumber evidence="2">3.1.1.73</ecNumber>
    </recommendedName>
</protein>
<evidence type="ECO:0000256" key="6">
    <source>
        <dbReference type="ARBA" id="ARBA00022801"/>
    </source>
</evidence>
<evidence type="ECO:0000256" key="2">
    <source>
        <dbReference type="ARBA" id="ARBA00013091"/>
    </source>
</evidence>
<keyword evidence="8" id="KW-0624">Polysaccharide degradation</keyword>
<dbReference type="PANTHER" id="PTHR38050">
    <property type="match status" value="1"/>
</dbReference>
<organism evidence="12 13">
    <name type="scientific">Monosporascus cannonballus</name>
    <dbReference type="NCBI Taxonomy" id="155416"/>
    <lineage>
        <taxon>Eukaryota</taxon>
        <taxon>Fungi</taxon>
        <taxon>Dikarya</taxon>
        <taxon>Ascomycota</taxon>
        <taxon>Pezizomycotina</taxon>
        <taxon>Sordariomycetes</taxon>
        <taxon>Xylariomycetidae</taxon>
        <taxon>Xylariales</taxon>
        <taxon>Xylariales incertae sedis</taxon>
        <taxon>Monosporascus</taxon>
    </lineage>
</organism>
<evidence type="ECO:0000256" key="1">
    <source>
        <dbReference type="ARBA" id="ARBA00004613"/>
    </source>
</evidence>
<evidence type="ECO:0000256" key="5">
    <source>
        <dbReference type="ARBA" id="ARBA00022729"/>
    </source>
</evidence>
<comment type="caution">
    <text evidence="12">The sequence shown here is derived from an EMBL/GenBank/DDBJ whole genome shotgun (WGS) entry which is preliminary data.</text>
</comment>
<feature type="region of interest" description="Disordered" evidence="10">
    <location>
        <begin position="18"/>
        <end position="43"/>
    </location>
</feature>
<evidence type="ECO:0000256" key="8">
    <source>
        <dbReference type="ARBA" id="ARBA00023326"/>
    </source>
</evidence>
<evidence type="ECO:0000256" key="10">
    <source>
        <dbReference type="SAM" id="MobiDB-lite"/>
    </source>
</evidence>
<dbReference type="InterPro" id="IPR029058">
    <property type="entry name" value="AB_hydrolase_fold"/>
</dbReference>
<dbReference type="InterPro" id="IPR043595">
    <property type="entry name" value="FaeB/C/D"/>
</dbReference>
<evidence type="ECO:0000256" key="4">
    <source>
        <dbReference type="ARBA" id="ARBA00022651"/>
    </source>
</evidence>
<dbReference type="Proteomes" id="UP000294003">
    <property type="component" value="Unassembled WGS sequence"/>
</dbReference>
<dbReference type="SUPFAM" id="SSF53474">
    <property type="entry name" value="alpha/beta-Hydrolases"/>
    <property type="match status" value="1"/>
</dbReference>
<dbReference type="EMBL" id="QJNS01000069">
    <property type="protein sequence ID" value="RYO89651.1"/>
    <property type="molecule type" value="Genomic_DNA"/>
</dbReference>
<dbReference type="PANTHER" id="PTHR38050:SF2">
    <property type="entry name" value="FERULOYL ESTERASE C-RELATED"/>
    <property type="match status" value="1"/>
</dbReference>
<evidence type="ECO:0000256" key="7">
    <source>
        <dbReference type="ARBA" id="ARBA00023277"/>
    </source>
</evidence>
<keyword evidence="6" id="KW-0378">Hydrolase</keyword>
<name>A0ABY0HFZ2_9PEZI</name>
<keyword evidence="3" id="KW-0964">Secreted</keyword>
<keyword evidence="4" id="KW-0858">Xylan degradation</keyword>
<keyword evidence="5 11" id="KW-0732">Signal</keyword>